<reference evidence="2" key="1">
    <citation type="journal article" date="2019" name="Int. J. Syst. Evol. Microbiol.">
        <title>The Global Catalogue of Microorganisms (GCM) 10K type strain sequencing project: providing services to taxonomists for standard genome sequencing and annotation.</title>
        <authorList>
            <consortium name="The Broad Institute Genomics Platform"/>
            <consortium name="The Broad Institute Genome Sequencing Center for Infectious Disease"/>
            <person name="Wu L."/>
            <person name="Ma J."/>
        </authorList>
    </citation>
    <scope>NUCLEOTIDE SEQUENCE [LARGE SCALE GENOMIC DNA]</scope>
    <source>
        <strain evidence="2">IBRC-M 10703</strain>
    </source>
</reference>
<proteinExistence type="predicted"/>
<organism evidence="1 2">
    <name type="scientific">Oceanobacillus longus</name>
    <dbReference type="NCBI Taxonomy" id="930120"/>
    <lineage>
        <taxon>Bacteria</taxon>
        <taxon>Bacillati</taxon>
        <taxon>Bacillota</taxon>
        <taxon>Bacilli</taxon>
        <taxon>Bacillales</taxon>
        <taxon>Bacillaceae</taxon>
        <taxon>Oceanobacillus</taxon>
    </lineage>
</organism>
<evidence type="ECO:0000313" key="1">
    <source>
        <dbReference type="EMBL" id="MFC4022455.1"/>
    </source>
</evidence>
<evidence type="ECO:0000313" key="2">
    <source>
        <dbReference type="Proteomes" id="UP001595772"/>
    </source>
</evidence>
<dbReference type="InterPro" id="IPR018540">
    <property type="entry name" value="Spo0E-like"/>
</dbReference>
<gene>
    <name evidence="1" type="ORF">ACFOUV_01325</name>
</gene>
<dbReference type="Pfam" id="PF09388">
    <property type="entry name" value="SpoOE-like"/>
    <property type="match status" value="1"/>
</dbReference>
<sequence length="55" mass="6216">MVVEENKIDRESIVLMIVRKRNEMLSLAKINGLSSNKTIACSQELDSLLNNLNKV</sequence>
<dbReference type="InterPro" id="IPR037208">
    <property type="entry name" value="Spo0E-like_sf"/>
</dbReference>
<dbReference type="RefSeq" id="WP_379494967.1">
    <property type="nucleotide sequence ID" value="NZ_JBHSAO010000001.1"/>
</dbReference>
<name>A0ABV8GRW0_9BACI</name>
<dbReference type="EMBL" id="JBHSAO010000001">
    <property type="protein sequence ID" value="MFC4022455.1"/>
    <property type="molecule type" value="Genomic_DNA"/>
</dbReference>
<comment type="caution">
    <text evidence="1">The sequence shown here is derived from an EMBL/GenBank/DDBJ whole genome shotgun (WGS) entry which is preliminary data.</text>
</comment>
<accession>A0ABV8GRW0</accession>
<dbReference type="InterPro" id="IPR036638">
    <property type="entry name" value="HLH_DNA-bd_sf"/>
</dbReference>
<dbReference type="SUPFAM" id="SSF140500">
    <property type="entry name" value="BAS1536-like"/>
    <property type="match status" value="1"/>
</dbReference>
<dbReference type="Proteomes" id="UP001595772">
    <property type="component" value="Unassembled WGS sequence"/>
</dbReference>
<keyword evidence="2" id="KW-1185">Reference proteome</keyword>
<dbReference type="Gene3D" id="4.10.280.10">
    <property type="entry name" value="Helix-loop-helix DNA-binding domain"/>
    <property type="match status" value="1"/>
</dbReference>
<protein>
    <submittedName>
        <fullName evidence="1">Aspartyl-phosphate phosphatase Spo0E family protein</fullName>
    </submittedName>
</protein>